<dbReference type="InterPro" id="IPR032710">
    <property type="entry name" value="NTF2-like_dom_sf"/>
</dbReference>
<dbReference type="Gene3D" id="3.10.450.50">
    <property type="match status" value="1"/>
</dbReference>
<reference evidence="2" key="1">
    <citation type="submission" date="2022-08" db="EMBL/GenBank/DDBJ databases">
        <authorList>
            <person name="Tistechok S."/>
            <person name="Samborskyy M."/>
            <person name="Roman I."/>
        </authorList>
    </citation>
    <scope>NUCLEOTIDE SEQUENCE</scope>
    <source>
        <strain evidence="2">DSM 103496</strain>
    </source>
</reference>
<dbReference type="Pfam" id="PF12680">
    <property type="entry name" value="SnoaL_2"/>
    <property type="match status" value="1"/>
</dbReference>
<comment type="caution">
    <text evidence="2">The sequence shown here is derived from an EMBL/GenBank/DDBJ whole genome shotgun (WGS) entry which is preliminary data.</text>
</comment>
<dbReference type="Proteomes" id="UP001141259">
    <property type="component" value="Unassembled WGS sequence"/>
</dbReference>
<dbReference type="SUPFAM" id="SSF54427">
    <property type="entry name" value="NTF2-like"/>
    <property type="match status" value="1"/>
</dbReference>
<dbReference type="EMBL" id="JANYMP010000004">
    <property type="protein sequence ID" value="MCS7477393.1"/>
    <property type="molecule type" value="Genomic_DNA"/>
</dbReference>
<evidence type="ECO:0000313" key="3">
    <source>
        <dbReference type="Proteomes" id="UP001141259"/>
    </source>
</evidence>
<feature type="domain" description="SnoaL-like" evidence="1">
    <location>
        <begin position="26"/>
        <end position="136"/>
    </location>
</feature>
<keyword evidence="3" id="KW-1185">Reference proteome</keyword>
<dbReference type="AlphaFoldDB" id="A0A9X2VIT2"/>
<name>A0A9X2VIT2_9PSEU</name>
<protein>
    <submittedName>
        <fullName evidence="2">Nuclear transport factor 2 family protein</fullName>
    </submittedName>
</protein>
<evidence type="ECO:0000259" key="1">
    <source>
        <dbReference type="Pfam" id="PF12680"/>
    </source>
</evidence>
<proteinExistence type="predicted"/>
<sequence length="147" mass="16549">MAVRKTGFEGSTPRWGFAVTPQEIFERHVRAGMTRDAEAQAGLYTPDGVFEAPLMPEGTGYPRRLEGRAALRDGFAEMHRRAAADQRVVDFARSRYVLHTTADPDVFIVELDTAFVDAEPMALVQIFRLRDGEIALMRDYFSPEIVL</sequence>
<organism evidence="2 3">
    <name type="scientific">Umezawaea endophytica</name>
    <dbReference type="NCBI Taxonomy" id="1654476"/>
    <lineage>
        <taxon>Bacteria</taxon>
        <taxon>Bacillati</taxon>
        <taxon>Actinomycetota</taxon>
        <taxon>Actinomycetes</taxon>
        <taxon>Pseudonocardiales</taxon>
        <taxon>Pseudonocardiaceae</taxon>
        <taxon>Umezawaea</taxon>
    </lineage>
</organism>
<dbReference type="InterPro" id="IPR037401">
    <property type="entry name" value="SnoaL-like"/>
</dbReference>
<gene>
    <name evidence="2" type="ORF">NZH93_11065</name>
</gene>
<dbReference type="RefSeq" id="WP_259622899.1">
    <property type="nucleotide sequence ID" value="NZ_JANYMP010000004.1"/>
</dbReference>
<evidence type="ECO:0000313" key="2">
    <source>
        <dbReference type="EMBL" id="MCS7477393.1"/>
    </source>
</evidence>
<accession>A0A9X2VIT2</accession>